<evidence type="ECO:0000313" key="2">
    <source>
        <dbReference type="RefSeq" id="XP_031573367.1"/>
    </source>
</evidence>
<sequence length="229" mass="27256">MFLRIMGLLFGQVIDKVVNEDKKEQLVNEMDRIGIPFKFYDVRGENCEDGETKFTKLDGNDLRKVLNLLDVKKVLEGILSVNTQDVEMLWKGFQMLLDSISSNPGDPHFLQPEEFKRRAREWGHLYLYVNYPEDLTPYIHAFVYHVPQFMAKYSCIKPFSCRQPVEKKNMSKTRCSTGLHRRVDEDQSTQYRSWKERTGPWLPRRWISLERKENIENIMLLLKFIKKKM</sequence>
<reference evidence="2" key="1">
    <citation type="submission" date="2025-08" db="UniProtKB">
        <authorList>
            <consortium name="RefSeq"/>
        </authorList>
    </citation>
    <scope>IDENTIFICATION</scope>
    <source>
        <tissue evidence="2">Tentacle</tissue>
    </source>
</reference>
<dbReference type="AlphaFoldDB" id="A0A6P8J1F6"/>
<gene>
    <name evidence="2" type="primary">LOC116307319</name>
</gene>
<evidence type="ECO:0000313" key="1">
    <source>
        <dbReference type="Proteomes" id="UP000515163"/>
    </source>
</evidence>
<dbReference type="OrthoDB" id="5989905at2759"/>
<dbReference type="InParanoid" id="A0A6P8J1F6"/>
<dbReference type="GeneID" id="116307319"/>
<organism evidence="1 2">
    <name type="scientific">Actinia tenebrosa</name>
    <name type="common">Australian red waratah sea anemone</name>
    <dbReference type="NCBI Taxonomy" id="6105"/>
    <lineage>
        <taxon>Eukaryota</taxon>
        <taxon>Metazoa</taxon>
        <taxon>Cnidaria</taxon>
        <taxon>Anthozoa</taxon>
        <taxon>Hexacorallia</taxon>
        <taxon>Actiniaria</taxon>
        <taxon>Actiniidae</taxon>
        <taxon>Actinia</taxon>
    </lineage>
</organism>
<proteinExistence type="predicted"/>
<dbReference type="RefSeq" id="XP_031573367.1">
    <property type="nucleotide sequence ID" value="XM_031717507.1"/>
</dbReference>
<dbReference type="Proteomes" id="UP000515163">
    <property type="component" value="Unplaced"/>
</dbReference>
<protein>
    <submittedName>
        <fullName evidence="2">Uncharacterized protein LOC116307319</fullName>
    </submittedName>
</protein>
<keyword evidence="1" id="KW-1185">Reference proteome</keyword>
<name>A0A6P8J1F6_ACTTE</name>
<dbReference type="KEGG" id="aten:116307319"/>
<accession>A0A6P8J1F6</accession>